<dbReference type="PANTHER" id="PTHR46780">
    <property type="entry name" value="PROTEIN EVA-1"/>
    <property type="match status" value="1"/>
</dbReference>
<protein>
    <recommendedName>
        <fullName evidence="3">SUEL-type lectin domain-containing protein</fullName>
    </recommendedName>
</protein>
<dbReference type="CDD" id="cd22823">
    <property type="entry name" value="Gal_Rha_Lectin"/>
    <property type="match status" value="1"/>
</dbReference>
<name>A0AAD9UGZ8_RIDPI</name>
<gene>
    <name evidence="1" type="ORF">NP493_118g01049</name>
</gene>
<dbReference type="Proteomes" id="UP001209878">
    <property type="component" value="Unassembled WGS sequence"/>
</dbReference>
<accession>A0AAD9UGZ8</accession>
<proteinExistence type="predicted"/>
<keyword evidence="2" id="KW-1185">Reference proteome</keyword>
<evidence type="ECO:0008006" key="3">
    <source>
        <dbReference type="Google" id="ProtNLM"/>
    </source>
</evidence>
<evidence type="ECO:0000313" key="1">
    <source>
        <dbReference type="EMBL" id="KAK2188990.1"/>
    </source>
</evidence>
<organism evidence="1 2">
    <name type="scientific">Ridgeia piscesae</name>
    <name type="common">Tubeworm</name>
    <dbReference type="NCBI Taxonomy" id="27915"/>
    <lineage>
        <taxon>Eukaryota</taxon>
        <taxon>Metazoa</taxon>
        <taxon>Spiralia</taxon>
        <taxon>Lophotrochozoa</taxon>
        <taxon>Annelida</taxon>
        <taxon>Polychaeta</taxon>
        <taxon>Sedentaria</taxon>
        <taxon>Canalipalpata</taxon>
        <taxon>Sabellida</taxon>
        <taxon>Siboglinidae</taxon>
        <taxon>Ridgeia</taxon>
    </lineage>
</organism>
<comment type="caution">
    <text evidence="1">The sequence shown here is derived from an EMBL/GenBank/DDBJ whole genome shotgun (WGS) entry which is preliminary data.</text>
</comment>
<dbReference type="InterPro" id="IPR043159">
    <property type="entry name" value="Lectin_gal-bd_sf"/>
</dbReference>
<dbReference type="AlphaFoldDB" id="A0AAD9UGZ8"/>
<sequence>MKTASYGRMKAGRCIPGQSGYLGCTTDVLPTFDKLCSGQRRCEKSVAELDRLPTACSKDFKSYLEAEYDCVEGE</sequence>
<dbReference type="Gene3D" id="2.60.120.740">
    <property type="match status" value="1"/>
</dbReference>
<reference evidence="1" key="1">
    <citation type="journal article" date="2023" name="Mol. Biol. Evol.">
        <title>Third-Generation Sequencing Reveals the Adaptive Role of the Epigenome in Three Deep-Sea Polychaetes.</title>
        <authorList>
            <person name="Perez M."/>
            <person name="Aroh O."/>
            <person name="Sun Y."/>
            <person name="Lan Y."/>
            <person name="Juniper S.K."/>
            <person name="Young C.R."/>
            <person name="Angers B."/>
            <person name="Qian P.Y."/>
        </authorList>
    </citation>
    <scope>NUCLEOTIDE SEQUENCE</scope>
    <source>
        <strain evidence="1">R07B-5</strain>
    </source>
</reference>
<dbReference type="EMBL" id="JAODUO010000117">
    <property type="protein sequence ID" value="KAK2188990.1"/>
    <property type="molecule type" value="Genomic_DNA"/>
</dbReference>
<evidence type="ECO:0000313" key="2">
    <source>
        <dbReference type="Proteomes" id="UP001209878"/>
    </source>
</evidence>